<evidence type="ECO:0000313" key="2">
    <source>
        <dbReference type="Proteomes" id="UP000749559"/>
    </source>
</evidence>
<sequence>MNVQYFMLFGLTVCGLSDALSTDELDEFKNDVIIKENANGYKYRISLKNDNKMKYGILANPILSKTPGCTVTDSPIGVSPEGVIFNRNDVISTRNTIDVFIGVAFDGYPIYGSFSSDLGRVVSPDDVDACNGRVQSDGSYRYHRINTFPHLIGCFRGVVIDRRGVMTSYTCKIDGSPTLCTCEDHLNSMLRRNKKKAFKKRVKEIVKKVVLQILQNDWQIHIGNSDEDKLNAYELISEVDIPKLVEEAIDNNHWPIGANDDVPPPPKRIPTKDDPRRYHIGKLRTLKIKRPNKNNN</sequence>
<dbReference type="EMBL" id="CAIIXF020000002">
    <property type="protein sequence ID" value="CAH1777538.1"/>
    <property type="molecule type" value="Genomic_DNA"/>
</dbReference>
<dbReference type="Proteomes" id="UP000749559">
    <property type="component" value="Unassembled WGS sequence"/>
</dbReference>
<reference evidence="1" key="1">
    <citation type="submission" date="2022-03" db="EMBL/GenBank/DDBJ databases">
        <authorList>
            <person name="Martin C."/>
        </authorList>
    </citation>
    <scope>NUCLEOTIDE SEQUENCE</scope>
</reference>
<protein>
    <submittedName>
        <fullName evidence="1">Uncharacterized protein</fullName>
    </submittedName>
</protein>
<proteinExistence type="predicted"/>
<keyword evidence="2" id="KW-1185">Reference proteome</keyword>
<name>A0A8J1TGT6_OWEFU</name>
<accession>A0A8J1TGT6</accession>
<evidence type="ECO:0000313" key="1">
    <source>
        <dbReference type="EMBL" id="CAH1777538.1"/>
    </source>
</evidence>
<organism evidence="1 2">
    <name type="scientific">Owenia fusiformis</name>
    <name type="common">Polychaete worm</name>
    <dbReference type="NCBI Taxonomy" id="6347"/>
    <lineage>
        <taxon>Eukaryota</taxon>
        <taxon>Metazoa</taxon>
        <taxon>Spiralia</taxon>
        <taxon>Lophotrochozoa</taxon>
        <taxon>Annelida</taxon>
        <taxon>Polychaeta</taxon>
        <taxon>Sedentaria</taxon>
        <taxon>Canalipalpata</taxon>
        <taxon>Sabellida</taxon>
        <taxon>Oweniida</taxon>
        <taxon>Oweniidae</taxon>
        <taxon>Owenia</taxon>
    </lineage>
</organism>
<comment type="caution">
    <text evidence="1">The sequence shown here is derived from an EMBL/GenBank/DDBJ whole genome shotgun (WGS) entry which is preliminary data.</text>
</comment>
<gene>
    <name evidence="1" type="ORF">OFUS_LOCUS4566</name>
</gene>
<dbReference type="OrthoDB" id="536979at2759"/>
<dbReference type="AlphaFoldDB" id="A0A8J1TGT6"/>